<gene>
    <name evidence="2" type="ORF">BGZ65_002491</name>
</gene>
<protein>
    <recommendedName>
        <fullName evidence="4">BTB domain-containing protein</fullName>
    </recommendedName>
</protein>
<feature type="region of interest" description="Disordered" evidence="1">
    <location>
        <begin position="77"/>
        <end position="100"/>
    </location>
</feature>
<dbReference type="Gene3D" id="3.30.710.10">
    <property type="entry name" value="Potassium Channel Kv1.1, Chain A"/>
    <property type="match status" value="1"/>
</dbReference>
<proteinExistence type="predicted"/>
<keyword evidence="3" id="KW-1185">Reference proteome</keyword>
<feature type="compositionally biased region" description="Basic and acidic residues" evidence="1">
    <location>
        <begin position="204"/>
        <end position="224"/>
    </location>
</feature>
<sequence length="335" mass="37595">MSDSSNIGPPPEAYMANMIANELMRTGASMYGRKEDATCVLKVGTRRYYVHVQLLAARSPTFRRIFDVMIRSDAWGPLSSETESSSAEAHSHSHEPEYYAEDGQDLMDTERYGMTSYDQVRSHSEDERNKRGIQKQNSRREADLQHHGHGVHGVSTDQQWSIGEGDNGNGNRIHSSPRSPSSRNNDLNNTDMPMIPTANPAPNEHVRSTRDQGQEQQGRGHVEDAQTTTDTDETDDHLPELTVSLTDPEGCHFHEILYWLYTGNNERWLSFFSPENYQGILQNVLELRIVTRTVFDICQAFESTTSPDLGLRGKAYTAFFGTDDDTVASGSVGLF</sequence>
<accession>A0A9P6LU40</accession>
<feature type="compositionally biased region" description="Basic and acidic residues" evidence="1">
    <location>
        <begin position="120"/>
        <end position="130"/>
    </location>
</feature>
<dbReference type="Proteomes" id="UP000749646">
    <property type="component" value="Unassembled WGS sequence"/>
</dbReference>
<evidence type="ECO:0008006" key="4">
    <source>
        <dbReference type="Google" id="ProtNLM"/>
    </source>
</evidence>
<evidence type="ECO:0000313" key="3">
    <source>
        <dbReference type="Proteomes" id="UP000749646"/>
    </source>
</evidence>
<feature type="compositionally biased region" description="Low complexity" evidence="1">
    <location>
        <begin position="176"/>
        <end position="185"/>
    </location>
</feature>
<dbReference type="AlphaFoldDB" id="A0A9P6LU40"/>
<name>A0A9P6LU40_9FUNG</name>
<organism evidence="2 3">
    <name type="scientific">Modicella reniformis</name>
    <dbReference type="NCBI Taxonomy" id="1440133"/>
    <lineage>
        <taxon>Eukaryota</taxon>
        <taxon>Fungi</taxon>
        <taxon>Fungi incertae sedis</taxon>
        <taxon>Mucoromycota</taxon>
        <taxon>Mortierellomycotina</taxon>
        <taxon>Mortierellomycetes</taxon>
        <taxon>Mortierellales</taxon>
        <taxon>Mortierellaceae</taxon>
        <taxon>Modicella</taxon>
    </lineage>
</organism>
<feature type="region of interest" description="Disordered" evidence="1">
    <location>
        <begin position="118"/>
        <end position="237"/>
    </location>
</feature>
<dbReference type="OrthoDB" id="10250130at2759"/>
<reference evidence="2" key="1">
    <citation type="journal article" date="2020" name="Fungal Divers.">
        <title>Resolving the Mortierellaceae phylogeny through synthesis of multi-gene phylogenetics and phylogenomics.</title>
        <authorList>
            <person name="Vandepol N."/>
            <person name="Liber J."/>
            <person name="Desiro A."/>
            <person name="Na H."/>
            <person name="Kennedy M."/>
            <person name="Barry K."/>
            <person name="Grigoriev I.V."/>
            <person name="Miller A.N."/>
            <person name="O'Donnell K."/>
            <person name="Stajich J.E."/>
            <person name="Bonito G."/>
        </authorList>
    </citation>
    <scope>NUCLEOTIDE SEQUENCE</scope>
    <source>
        <strain evidence="2">MES-2147</strain>
    </source>
</reference>
<dbReference type="SUPFAM" id="SSF54695">
    <property type="entry name" value="POZ domain"/>
    <property type="match status" value="1"/>
</dbReference>
<dbReference type="InterPro" id="IPR011333">
    <property type="entry name" value="SKP1/BTB/POZ_sf"/>
</dbReference>
<evidence type="ECO:0000256" key="1">
    <source>
        <dbReference type="SAM" id="MobiDB-lite"/>
    </source>
</evidence>
<feature type="compositionally biased region" description="Low complexity" evidence="1">
    <location>
        <begin position="79"/>
        <end position="88"/>
    </location>
</feature>
<dbReference type="EMBL" id="JAAAHW010009363">
    <property type="protein sequence ID" value="KAF9942369.1"/>
    <property type="molecule type" value="Genomic_DNA"/>
</dbReference>
<evidence type="ECO:0000313" key="2">
    <source>
        <dbReference type="EMBL" id="KAF9942369.1"/>
    </source>
</evidence>
<comment type="caution">
    <text evidence="2">The sequence shown here is derived from an EMBL/GenBank/DDBJ whole genome shotgun (WGS) entry which is preliminary data.</text>
</comment>